<feature type="region of interest" description="Disordered" evidence="1">
    <location>
        <begin position="1"/>
        <end position="102"/>
    </location>
</feature>
<feature type="compositionally biased region" description="Basic and acidic residues" evidence="1">
    <location>
        <begin position="78"/>
        <end position="102"/>
    </location>
</feature>
<protein>
    <submittedName>
        <fullName evidence="2">Uncharacterized protein</fullName>
    </submittedName>
</protein>
<feature type="compositionally biased region" description="Basic and acidic residues" evidence="1">
    <location>
        <begin position="44"/>
        <end position="64"/>
    </location>
</feature>
<dbReference type="AlphaFoldDB" id="A0A3Q2DPS7"/>
<reference evidence="2" key="2">
    <citation type="submission" date="2025-09" db="UniProtKB">
        <authorList>
            <consortium name="Ensembl"/>
        </authorList>
    </citation>
    <scope>IDENTIFICATION</scope>
</reference>
<evidence type="ECO:0000256" key="1">
    <source>
        <dbReference type="SAM" id="MobiDB-lite"/>
    </source>
</evidence>
<accession>A0A3Q2DPS7</accession>
<organism evidence="2 3">
    <name type="scientific">Cyprinodon variegatus</name>
    <name type="common">Sheepshead minnow</name>
    <dbReference type="NCBI Taxonomy" id="28743"/>
    <lineage>
        <taxon>Eukaryota</taxon>
        <taxon>Metazoa</taxon>
        <taxon>Chordata</taxon>
        <taxon>Craniata</taxon>
        <taxon>Vertebrata</taxon>
        <taxon>Euteleostomi</taxon>
        <taxon>Actinopterygii</taxon>
        <taxon>Neopterygii</taxon>
        <taxon>Teleostei</taxon>
        <taxon>Neoteleostei</taxon>
        <taxon>Acanthomorphata</taxon>
        <taxon>Ovalentaria</taxon>
        <taxon>Atherinomorphae</taxon>
        <taxon>Cyprinodontiformes</taxon>
        <taxon>Cyprinodontidae</taxon>
        <taxon>Cyprinodon</taxon>
    </lineage>
</organism>
<reference evidence="2" key="1">
    <citation type="submission" date="2025-08" db="UniProtKB">
        <authorList>
            <consortium name="Ensembl"/>
        </authorList>
    </citation>
    <scope>IDENTIFICATION</scope>
</reference>
<proteinExistence type="predicted"/>
<sequence>MSVEEAEAQQVDKKPRGAHPGHHHRGLDLVGVGEALDGLQDDGEAQRREKNGVDQSPHHLRPDPSEGVLFGRLGFLGEPHRDQSHDQRDNIREHVERVREHR</sequence>
<feature type="compositionally biased region" description="Basic residues" evidence="1">
    <location>
        <begin position="16"/>
        <end position="25"/>
    </location>
</feature>
<keyword evidence="3" id="KW-1185">Reference proteome</keyword>
<dbReference type="Ensembl" id="ENSCVAT00000010840.1">
    <property type="protein sequence ID" value="ENSCVAP00000021821.1"/>
    <property type="gene ID" value="ENSCVAG00000004113.1"/>
</dbReference>
<evidence type="ECO:0000313" key="2">
    <source>
        <dbReference type="Ensembl" id="ENSCVAP00000021821.1"/>
    </source>
</evidence>
<dbReference type="GeneTree" id="ENSGT00950000183246"/>
<evidence type="ECO:0000313" key="3">
    <source>
        <dbReference type="Proteomes" id="UP000265020"/>
    </source>
</evidence>
<dbReference type="Proteomes" id="UP000265020">
    <property type="component" value="Unassembled WGS sequence"/>
</dbReference>
<name>A0A3Q2DPS7_CYPVA</name>
<dbReference type="OMA" id="DPAHHHL"/>